<reference evidence="1" key="1">
    <citation type="submission" date="2024-04" db="EMBL/GenBank/DDBJ databases">
        <authorList>
            <consortium name="Molecular Ecology Group"/>
        </authorList>
    </citation>
    <scope>NUCLEOTIDE SEQUENCE</scope>
</reference>
<dbReference type="Proteomes" id="UP001497644">
    <property type="component" value="Chromosome 7"/>
</dbReference>
<evidence type="ECO:0000313" key="1">
    <source>
        <dbReference type="EMBL" id="CAL1687008.1"/>
    </source>
</evidence>
<gene>
    <name evidence="1" type="ORF">LPLAT_LOCUS12290</name>
</gene>
<accession>A0AAV2P309</accession>
<sequence>MWEKAESAYKHERLRQRDLIARFNCYLLMTPWSEHRCTKLYGDMHRNGLSGGSGDVHNALTFPTMSSLHNAVKFTFDSRYYTGLRPDSLVPATTMCQKFVQPRFRFSYTSQVE</sequence>
<organism evidence="1 2">
    <name type="scientific">Lasius platythorax</name>
    <dbReference type="NCBI Taxonomy" id="488582"/>
    <lineage>
        <taxon>Eukaryota</taxon>
        <taxon>Metazoa</taxon>
        <taxon>Ecdysozoa</taxon>
        <taxon>Arthropoda</taxon>
        <taxon>Hexapoda</taxon>
        <taxon>Insecta</taxon>
        <taxon>Pterygota</taxon>
        <taxon>Neoptera</taxon>
        <taxon>Endopterygota</taxon>
        <taxon>Hymenoptera</taxon>
        <taxon>Apocrita</taxon>
        <taxon>Aculeata</taxon>
        <taxon>Formicoidea</taxon>
        <taxon>Formicidae</taxon>
        <taxon>Formicinae</taxon>
        <taxon>Lasius</taxon>
        <taxon>Lasius</taxon>
    </lineage>
</organism>
<name>A0AAV2P309_9HYME</name>
<proteinExistence type="predicted"/>
<keyword evidence="2" id="KW-1185">Reference proteome</keyword>
<dbReference type="AlphaFoldDB" id="A0AAV2P309"/>
<dbReference type="EMBL" id="OZ034830">
    <property type="protein sequence ID" value="CAL1687008.1"/>
    <property type="molecule type" value="Genomic_DNA"/>
</dbReference>
<evidence type="ECO:0000313" key="2">
    <source>
        <dbReference type="Proteomes" id="UP001497644"/>
    </source>
</evidence>
<protein>
    <submittedName>
        <fullName evidence="1">Uncharacterized protein</fullName>
    </submittedName>
</protein>